<protein>
    <submittedName>
        <fullName evidence="1">Uncharacterized protein</fullName>
    </submittedName>
</protein>
<dbReference type="EMBL" id="JARK01001337">
    <property type="protein sequence ID" value="EYC34421.1"/>
    <property type="molecule type" value="Genomic_DNA"/>
</dbReference>
<dbReference type="Proteomes" id="UP000024635">
    <property type="component" value="Unassembled WGS sequence"/>
</dbReference>
<comment type="caution">
    <text evidence="1">The sequence shown here is derived from an EMBL/GenBank/DDBJ whole genome shotgun (WGS) entry which is preliminary data.</text>
</comment>
<proteinExistence type="predicted"/>
<evidence type="ECO:0000313" key="2">
    <source>
        <dbReference type="Proteomes" id="UP000024635"/>
    </source>
</evidence>
<name>A0A016W4A5_9BILA</name>
<evidence type="ECO:0000313" key="1">
    <source>
        <dbReference type="EMBL" id="EYC34421.1"/>
    </source>
</evidence>
<sequence length="66" mass="7122">MPGCALSNSSGCRKWVDWNESLMDLSDFDEGKNRAVVPASFLSGEDSKPSIVLCLVVAFLSLAKTK</sequence>
<gene>
    <name evidence="1" type="primary">Acey_s0001.g405</name>
    <name evidence="1" type="ORF">Y032_0001g405</name>
</gene>
<keyword evidence="2" id="KW-1185">Reference proteome</keyword>
<dbReference type="AlphaFoldDB" id="A0A016W4A5"/>
<accession>A0A016W4A5</accession>
<reference evidence="2" key="1">
    <citation type="journal article" date="2015" name="Nat. Genet.">
        <title>The genome and transcriptome of the zoonotic hookworm Ancylostoma ceylanicum identify infection-specific gene families.</title>
        <authorList>
            <person name="Schwarz E.M."/>
            <person name="Hu Y."/>
            <person name="Antoshechkin I."/>
            <person name="Miller M.M."/>
            <person name="Sternberg P.W."/>
            <person name="Aroian R.V."/>
        </authorList>
    </citation>
    <scope>NUCLEOTIDE SEQUENCE</scope>
    <source>
        <strain evidence="2">HY135</strain>
    </source>
</reference>
<organism evidence="1 2">
    <name type="scientific">Ancylostoma ceylanicum</name>
    <dbReference type="NCBI Taxonomy" id="53326"/>
    <lineage>
        <taxon>Eukaryota</taxon>
        <taxon>Metazoa</taxon>
        <taxon>Ecdysozoa</taxon>
        <taxon>Nematoda</taxon>
        <taxon>Chromadorea</taxon>
        <taxon>Rhabditida</taxon>
        <taxon>Rhabditina</taxon>
        <taxon>Rhabditomorpha</taxon>
        <taxon>Strongyloidea</taxon>
        <taxon>Ancylostomatidae</taxon>
        <taxon>Ancylostomatinae</taxon>
        <taxon>Ancylostoma</taxon>
    </lineage>
</organism>